<dbReference type="EMBL" id="LK028559">
    <property type="protein sequence ID" value="CDR31254.1"/>
    <property type="molecule type" value="Genomic_DNA"/>
</dbReference>
<protein>
    <recommendedName>
        <fullName evidence="5">DUF1343 domain-containing protein</fullName>
    </recommendedName>
</protein>
<evidence type="ECO:0008006" key="5">
    <source>
        <dbReference type="Google" id="ProtNLM"/>
    </source>
</evidence>
<dbReference type="InterPro" id="IPR048502">
    <property type="entry name" value="NamZ_N"/>
</dbReference>
<dbReference type="InterPro" id="IPR008302">
    <property type="entry name" value="NamZ"/>
</dbReference>
<keyword evidence="4" id="KW-1185">Reference proteome</keyword>
<name>A0A061ACX5_9MOLU</name>
<dbReference type="InParanoid" id="A0A061ACX5"/>
<dbReference type="Gene3D" id="3.90.1150.140">
    <property type="match status" value="1"/>
</dbReference>
<feature type="domain" description="Peptidoglycan beta-N-acetylmuramidase NamZ N-terminal" evidence="1">
    <location>
        <begin position="21"/>
        <end position="219"/>
    </location>
</feature>
<dbReference type="Pfam" id="PF07075">
    <property type="entry name" value="NamZ_N"/>
    <property type="match status" value="1"/>
</dbReference>
<dbReference type="OrthoDB" id="9801061at2"/>
<evidence type="ECO:0000313" key="3">
    <source>
        <dbReference type="EMBL" id="CDR31254.1"/>
    </source>
</evidence>
<dbReference type="PATRIC" id="fig|35623.3.peg.1181"/>
<dbReference type="AlphaFoldDB" id="A0A061ACX5"/>
<dbReference type="Pfam" id="PF20732">
    <property type="entry name" value="NamZ_C"/>
    <property type="match status" value="1"/>
</dbReference>
<reference evidence="4" key="1">
    <citation type="submission" date="2014-05" db="EMBL/GenBank/DDBJ databases">
        <authorList>
            <person name="Kube M."/>
        </authorList>
    </citation>
    <scope>NUCLEOTIDE SEQUENCE [LARGE SCALE GENOMIC DNA]</scope>
</reference>
<dbReference type="KEGG" id="aoc:Aocu_11810"/>
<proteinExistence type="predicted"/>
<evidence type="ECO:0000259" key="1">
    <source>
        <dbReference type="Pfam" id="PF07075"/>
    </source>
</evidence>
<evidence type="ECO:0000259" key="2">
    <source>
        <dbReference type="Pfam" id="PF20732"/>
    </source>
</evidence>
<dbReference type="Proteomes" id="UP000032434">
    <property type="component" value="Chromosome 1"/>
</dbReference>
<dbReference type="RefSeq" id="WP_045749692.1">
    <property type="nucleotide sequence ID" value="NZ_FUZK01000001.1"/>
</dbReference>
<dbReference type="PANTHER" id="PTHR42915:SF1">
    <property type="entry name" value="PEPTIDOGLYCAN BETA-N-ACETYLMURAMIDASE NAMZ"/>
    <property type="match status" value="1"/>
</dbReference>
<dbReference type="GO" id="GO:0033922">
    <property type="term" value="F:peptidoglycan beta-N-acetylmuramidase activity"/>
    <property type="evidence" value="ECO:0007669"/>
    <property type="project" value="InterPro"/>
</dbReference>
<dbReference type="FunCoup" id="A0A061ACX5">
    <property type="interactions" value="22"/>
</dbReference>
<accession>A0A061ACX5</accession>
<dbReference type="PANTHER" id="PTHR42915">
    <property type="entry name" value="HYPOTHETICAL 460 KDA PROTEIN IN FEUA-SIGW INTERGENIC REGION [PRECURSOR]"/>
    <property type="match status" value="1"/>
</dbReference>
<organism evidence="3 4">
    <name type="scientific">Acholeplasma oculi</name>
    <dbReference type="NCBI Taxonomy" id="35623"/>
    <lineage>
        <taxon>Bacteria</taxon>
        <taxon>Bacillati</taxon>
        <taxon>Mycoplasmatota</taxon>
        <taxon>Mollicutes</taxon>
        <taxon>Acholeplasmatales</taxon>
        <taxon>Acholeplasmataceae</taxon>
        <taxon>Acholeplasma</taxon>
    </lineage>
</organism>
<gene>
    <name evidence="3" type="ORF">Aocu_11810</name>
</gene>
<dbReference type="PIRSF" id="PIRSF016719">
    <property type="entry name" value="UCP016719"/>
    <property type="match status" value="1"/>
</dbReference>
<dbReference type="Gene3D" id="3.40.50.12170">
    <property type="entry name" value="Uncharacterised protein PF07075, DUF1343"/>
    <property type="match status" value="1"/>
</dbReference>
<dbReference type="HOGENOM" id="CLU_033227_1_0_14"/>
<dbReference type="STRING" id="35623.Aocu_11810"/>
<sequence>MFKLGIERIDSYMHLFEGKRVGLITNPTGVSKDLRLSADILNEKVNLTTLFGPEHGIRGNAEAGVYVDSYFDEKLNKIVHSLYGKNRRPNDEMLKDVDVLCYDMQDVGARFYTYIYTMSHAMTAAKERGLKFVVFDRPNVLGHDIEGNILDLTYRSFVGYYPITQRYGLTIGELAMYFNDVFEINCDLEVIKMEGYRYDLDFSAYDIPWLSPSPNLPTRDSAFVYLATCIFEGTNVSEGRGTTRPFTMIGAPYIDADQLCDAVSKLQIEGIKVRPIHFTPNMSKHVGEACHGIEIFVRDHQAFKPVRAGYRILNVIRNLYPDFKFLPPWKEGQNQMIDLLTGSQDLKLNKDEALIFEGFKKDEEAFKASVKGYRLYE</sequence>
<evidence type="ECO:0000313" key="4">
    <source>
        <dbReference type="Proteomes" id="UP000032434"/>
    </source>
</evidence>
<dbReference type="InterPro" id="IPR048503">
    <property type="entry name" value="NamZ_C"/>
</dbReference>
<feature type="domain" description="Peptidoglycan beta-N-acetylmuramidase NamZ C-terminal" evidence="2">
    <location>
        <begin position="223"/>
        <end position="376"/>
    </location>
</feature>